<evidence type="ECO:0000313" key="6">
    <source>
        <dbReference type="EMBL" id="QVL33584.1"/>
    </source>
</evidence>
<dbReference type="Proteomes" id="UP000676194">
    <property type="component" value="Chromosome"/>
</dbReference>
<dbReference type="SUPFAM" id="SSF50952">
    <property type="entry name" value="Soluble quinoprotein glucose dehydrogenase"/>
    <property type="match status" value="1"/>
</dbReference>
<keyword evidence="7" id="KW-1185">Reference proteome</keyword>
<dbReference type="GO" id="GO:0046872">
    <property type="term" value="F:metal ion binding"/>
    <property type="evidence" value="ECO:0007669"/>
    <property type="project" value="UniProtKB-KW"/>
</dbReference>
<dbReference type="KEGG" id="tsph:KIH39_06640"/>
<reference evidence="6" key="1">
    <citation type="submission" date="2021-05" db="EMBL/GenBank/DDBJ databases">
        <title>Complete genome sequence of the cellulolytic planctomycete Telmatocola sphagniphila SP2T and characterization of the first cellulase from planctomycetes.</title>
        <authorList>
            <person name="Rakitin A.L."/>
            <person name="Beletsky A.V."/>
            <person name="Naumoff D.G."/>
            <person name="Kulichevskaya I.S."/>
            <person name="Mardanov A.V."/>
            <person name="Ravin N.V."/>
            <person name="Dedysh S.N."/>
        </authorList>
    </citation>
    <scope>NUCLEOTIDE SEQUENCE</scope>
    <source>
        <strain evidence="6">SP2T</strain>
    </source>
</reference>
<dbReference type="Pfam" id="PF00034">
    <property type="entry name" value="Cytochrom_C"/>
    <property type="match status" value="1"/>
</dbReference>
<gene>
    <name evidence="6" type="ORF">KIH39_06640</name>
</gene>
<dbReference type="Gene3D" id="1.25.10.10">
    <property type="entry name" value="Leucine-rich Repeat Variant"/>
    <property type="match status" value="1"/>
</dbReference>
<dbReference type="GO" id="GO:0020037">
    <property type="term" value="F:heme binding"/>
    <property type="evidence" value="ECO:0007669"/>
    <property type="project" value="InterPro"/>
</dbReference>
<keyword evidence="3 4" id="KW-0408">Iron</keyword>
<dbReference type="SUPFAM" id="SSF48371">
    <property type="entry name" value="ARM repeat"/>
    <property type="match status" value="1"/>
</dbReference>
<dbReference type="InterPro" id="IPR009056">
    <property type="entry name" value="Cyt_c-like_dom"/>
</dbReference>
<dbReference type="InterPro" id="IPR013428">
    <property type="entry name" value="Membrane-bound_put_N"/>
</dbReference>
<dbReference type="PROSITE" id="PS51007">
    <property type="entry name" value="CYTC"/>
    <property type="match status" value="1"/>
</dbReference>
<protein>
    <submittedName>
        <fullName evidence="6">C-type cytochrome</fullName>
    </submittedName>
</protein>
<evidence type="ECO:0000256" key="2">
    <source>
        <dbReference type="ARBA" id="ARBA00022723"/>
    </source>
</evidence>
<dbReference type="InterPro" id="IPR011041">
    <property type="entry name" value="Quinoprot_gluc/sorb_DH_b-prop"/>
</dbReference>
<evidence type="ECO:0000313" key="7">
    <source>
        <dbReference type="Proteomes" id="UP000676194"/>
    </source>
</evidence>
<organism evidence="6 7">
    <name type="scientific">Telmatocola sphagniphila</name>
    <dbReference type="NCBI Taxonomy" id="1123043"/>
    <lineage>
        <taxon>Bacteria</taxon>
        <taxon>Pseudomonadati</taxon>
        <taxon>Planctomycetota</taxon>
        <taxon>Planctomycetia</taxon>
        <taxon>Gemmatales</taxon>
        <taxon>Gemmataceae</taxon>
    </lineage>
</organism>
<feature type="domain" description="Cytochrome c" evidence="5">
    <location>
        <begin position="821"/>
        <end position="953"/>
    </location>
</feature>
<dbReference type="InterPro" id="IPR016024">
    <property type="entry name" value="ARM-type_fold"/>
</dbReference>
<dbReference type="SUPFAM" id="SSF46626">
    <property type="entry name" value="Cytochrome c"/>
    <property type="match status" value="1"/>
</dbReference>
<evidence type="ECO:0000256" key="1">
    <source>
        <dbReference type="ARBA" id="ARBA00022617"/>
    </source>
</evidence>
<dbReference type="InterPro" id="IPR036909">
    <property type="entry name" value="Cyt_c-like_dom_sf"/>
</dbReference>
<evidence type="ECO:0000256" key="3">
    <source>
        <dbReference type="ARBA" id="ARBA00023004"/>
    </source>
</evidence>
<name>A0A8E6B8V6_9BACT</name>
<dbReference type="AlphaFoldDB" id="A0A8E6B8V6"/>
<dbReference type="EMBL" id="CP074694">
    <property type="protein sequence ID" value="QVL33584.1"/>
    <property type="molecule type" value="Genomic_DNA"/>
</dbReference>
<dbReference type="InterPro" id="IPR013427">
    <property type="entry name" value="Haem-bd_dom_put"/>
</dbReference>
<dbReference type="Pfam" id="PF23500">
    <property type="entry name" value="DUF7133"/>
    <property type="match status" value="1"/>
</dbReference>
<proteinExistence type="predicted"/>
<dbReference type="PANTHER" id="PTHR33546">
    <property type="entry name" value="LARGE, MULTIFUNCTIONAL SECRETED PROTEIN-RELATED"/>
    <property type="match status" value="1"/>
</dbReference>
<dbReference type="GO" id="GO:0009055">
    <property type="term" value="F:electron transfer activity"/>
    <property type="evidence" value="ECO:0007669"/>
    <property type="project" value="InterPro"/>
</dbReference>
<accession>A0A8E6B8V6</accession>
<dbReference type="NCBIfam" id="TIGR02603">
    <property type="entry name" value="CxxCH_TIGR02603"/>
    <property type="match status" value="1"/>
</dbReference>
<dbReference type="InterPro" id="IPR011989">
    <property type="entry name" value="ARM-like"/>
</dbReference>
<evidence type="ECO:0000256" key="4">
    <source>
        <dbReference type="PROSITE-ProRule" id="PRU00433"/>
    </source>
</evidence>
<dbReference type="InterPro" id="IPR011042">
    <property type="entry name" value="6-blade_b-propeller_TolB-like"/>
</dbReference>
<sequence length="955" mass="107247">MKVPQGFHVTLFAGEPDIVQPIAMCFDDRGRLWVIENLSYPRWSKDGTGKDKVVIFEDTKGEGKFDKRTVFLDNGSNLTGLEIGYGGVWLLSAPNLIFIPIKPGEDKPAGPAVVKLTGWSLEAKHNVVSNLIWGPDGWLYGCNGILATSEVGPPSSFPAGRTKMNCGVWRYHPIQGKFEIVAQGTTNPWGLDWNAEGQMFITNCVIKHLFHVLPGGHYDRMYGQDLMDYVYEPMPSIVDYIHWAGGDWTTSRGGKGEHSDMGGGHAHSGAMVYLGTNWPEEYRGKLYTCNIHGNRINCDKLTKSGSAYKGERQPDFLFANDEWFRGLALKCGPDGGVYVLDWCDTGECHNYEVVDQTNGRIYKVVYGKPKPWVGDLQKEDSLNLISLLQNKNEWLARKAMRLLQERLFSPEREKIEKALTRRAQELLAKNETANLPSDPEFIRPEIALLRYMWVLGRPPVLEAYVTHKSEDVRAWTFRYLIQNDSTVLKDKEYLRLILEEKSPFVRLQILSALKMTGNLDKEILEKYASHSEDVNDPFIPKMLWYTLAESSPSKLIYSEVPDLSKITFPKVQEWYVRYLVQKEGLNAPKLNQLLLAKTSEALKTDNSVSAGLLTGLLGQHDVKAPEAWKAAFARMWSSDSPEVRSNALKLGVIFNEPRAFETLSETLKNPKIPVGERQSALETLADAAKPNSLPLILDLLKEPALRLKAIQSLANFKDNSVPTWIMLYFKQYSPEEQEAAVNTLSSRVEYAQTLLDGLEDKTIPKKLIGVLEIRRLQALKSTELEARLVKVIGSINPPKPNIKQEIERYKSTYTSDFLGKADLKNGHIIFMKSCAVCHQLHGEGQKIGPDLTGSQRTKLDYLLENVLDPSAVVANEYRVKIAVTHAGRVVTGIIKQETPDAFVIQDVNGSVTLAKKDIEELKDSRQSLMPDGLLSNLSTAETRDLFGYLMSPNKP</sequence>
<keyword evidence="1 4" id="KW-0349">Heme</keyword>
<dbReference type="NCBIfam" id="TIGR02604">
    <property type="entry name" value="Piru_Ver_Nterm"/>
    <property type="match status" value="1"/>
</dbReference>
<keyword evidence="2 4" id="KW-0479">Metal-binding</keyword>
<evidence type="ECO:0000259" key="5">
    <source>
        <dbReference type="PROSITE" id="PS51007"/>
    </source>
</evidence>
<dbReference type="RefSeq" id="WP_213498496.1">
    <property type="nucleotide sequence ID" value="NZ_CP074694.1"/>
</dbReference>
<dbReference type="Gene3D" id="1.10.760.10">
    <property type="entry name" value="Cytochrome c-like domain"/>
    <property type="match status" value="1"/>
</dbReference>
<dbReference type="Gene3D" id="2.120.10.30">
    <property type="entry name" value="TolB, C-terminal domain"/>
    <property type="match status" value="1"/>
</dbReference>
<dbReference type="PANTHER" id="PTHR33546:SF1">
    <property type="entry name" value="LARGE, MULTIFUNCTIONAL SECRETED PROTEIN"/>
    <property type="match status" value="1"/>
</dbReference>
<dbReference type="InterPro" id="IPR055557">
    <property type="entry name" value="DUF7133"/>
</dbReference>